<organism evidence="2 3">
    <name type="scientific">candidate division WOR-3 bacterium</name>
    <dbReference type="NCBI Taxonomy" id="2052148"/>
    <lineage>
        <taxon>Bacteria</taxon>
        <taxon>Bacteria division WOR-3</taxon>
    </lineage>
</organism>
<dbReference type="Proteomes" id="UP000885826">
    <property type="component" value="Unassembled WGS sequence"/>
</dbReference>
<keyword evidence="1" id="KW-0472">Membrane</keyword>
<feature type="transmembrane region" description="Helical" evidence="1">
    <location>
        <begin position="30"/>
        <end position="48"/>
    </location>
</feature>
<proteinExistence type="predicted"/>
<evidence type="ECO:0000313" key="3">
    <source>
        <dbReference type="Proteomes" id="UP000885826"/>
    </source>
</evidence>
<name>A0A9C9EKH0_UNCW3</name>
<feature type="transmembrane region" description="Helical" evidence="1">
    <location>
        <begin position="7"/>
        <end position="24"/>
    </location>
</feature>
<dbReference type="AlphaFoldDB" id="A0A9C9EKH0"/>
<accession>A0A9C9EKH0</accession>
<dbReference type="Pfam" id="PF10031">
    <property type="entry name" value="DUF2273"/>
    <property type="match status" value="1"/>
</dbReference>
<evidence type="ECO:0000313" key="2">
    <source>
        <dbReference type="EMBL" id="HEC77699.1"/>
    </source>
</evidence>
<gene>
    <name evidence="2" type="ORF">ENI34_00975</name>
</gene>
<reference evidence="2" key="1">
    <citation type="journal article" date="2020" name="mSystems">
        <title>Genome- and Community-Level Interaction Insights into Carbon Utilization and Element Cycling Functions of Hydrothermarchaeota in Hydrothermal Sediment.</title>
        <authorList>
            <person name="Zhou Z."/>
            <person name="Liu Y."/>
            <person name="Xu W."/>
            <person name="Pan J."/>
            <person name="Luo Z.H."/>
            <person name="Li M."/>
        </authorList>
    </citation>
    <scope>NUCLEOTIDE SEQUENCE</scope>
    <source>
        <strain evidence="2">HyVt-388</strain>
    </source>
</reference>
<keyword evidence="1" id="KW-0812">Transmembrane</keyword>
<dbReference type="InterPro" id="IPR018730">
    <property type="entry name" value="DUF2273"/>
</dbReference>
<keyword evidence="1" id="KW-1133">Transmembrane helix</keyword>
<protein>
    <submittedName>
        <fullName evidence="2">DUF2273 domain-containing protein</fullName>
    </submittedName>
</protein>
<comment type="caution">
    <text evidence="2">The sequence shown here is derived from an EMBL/GenBank/DDBJ whole genome shotgun (WGS) entry which is preliminary data.</text>
</comment>
<sequence>MFNFNKALVGAVIAGVIGIFFATVGFWRTLMIIFLIVLGYLIGTYLETRKKEDD</sequence>
<evidence type="ECO:0000256" key="1">
    <source>
        <dbReference type="SAM" id="Phobius"/>
    </source>
</evidence>
<dbReference type="EMBL" id="DRIG01000014">
    <property type="protein sequence ID" value="HEC77699.1"/>
    <property type="molecule type" value="Genomic_DNA"/>
</dbReference>